<dbReference type="AlphaFoldDB" id="A0A1G5RSS9"/>
<evidence type="ECO:0000259" key="2">
    <source>
        <dbReference type="Pfam" id="PF11258"/>
    </source>
</evidence>
<dbReference type="Pfam" id="PF17479">
    <property type="entry name" value="DUF3048_C"/>
    <property type="match status" value="1"/>
</dbReference>
<feature type="compositionally biased region" description="Low complexity" evidence="1">
    <location>
        <begin position="52"/>
        <end position="66"/>
    </location>
</feature>
<organism evidence="4 5">
    <name type="scientific">Acidaminobacter hydrogenoformans DSM 2784</name>
    <dbReference type="NCBI Taxonomy" id="1120920"/>
    <lineage>
        <taxon>Bacteria</taxon>
        <taxon>Bacillati</taxon>
        <taxon>Bacillota</taxon>
        <taxon>Clostridia</taxon>
        <taxon>Peptostreptococcales</taxon>
        <taxon>Acidaminobacteraceae</taxon>
        <taxon>Acidaminobacter</taxon>
    </lineage>
</organism>
<proteinExistence type="predicted"/>
<dbReference type="Pfam" id="PF11258">
    <property type="entry name" value="DUF3048"/>
    <property type="match status" value="1"/>
</dbReference>
<evidence type="ECO:0000313" key="4">
    <source>
        <dbReference type="EMBL" id="SCZ77155.1"/>
    </source>
</evidence>
<evidence type="ECO:0000259" key="3">
    <source>
        <dbReference type="Pfam" id="PF17479"/>
    </source>
</evidence>
<feature type="region of interest" description="Disordered" evidence="1">
    <location>
        <begin position="52"/>
        <end position="89"/>
    </location>
</feature>
<dbReference type="Gene3D" id="3.50.90.10">
    <property type="entry name" value="YerB-like"/>
    <property type="match status" value="1"/>
</dbReference>
<dbReference type="STRING" id="1120920.SAMN03080599_00600"/>
<dbReference type="RefSeq" id="WP_092589394.1">
    <property type="nucleotide sequence ID" value="NZ_FMWL01000002.1"/>
</dbReference>
<dbReference type="InterPro" id="IPR023158">
    <property type="entry name" value="YerB-like_sf"/>
</dbReference>
<reference evidence="4 5" key="1">
    <citation type="submission" date="2016-10" db="EMBL/GenBank/DDBJ databases">
        <authorList>
            <person name="de Groot N.N."/>
        </authorList>
    </citation>
    <scope>NUCLEOTIDE SEQUENCE [LARGE SCALE GENOMIC DNA]</scope>
    <source>
        <strain evidence="4 5">DSM 2784</strain>
    </source>
</reference>
<name>A0A1G5RSS9_9FIRM</name>
<evidence type="ECO:0000313" key="5">
    <source>
        <dbReference type="Proteomes" id="UP000199208"/>
    </source>
</evidence>
<dbReference type="EMBL" id="FMWL01000002">
    <property type="protein sequence ID" value="SCZ77155.1"/>
    <property type="molecule type" value="Genomic_DNA"/>
</dbReference>
<dbReference type="InterPro" id="IPR021416">
    <property type="entry name" value="DUF3048_N"/>
</dbReference>
<gene>
    <name evidence="4" type="ORF">SAMN03080599_00600</name>
</gene>
<dbReference type="InterPro" id="IPR035328">
    <property type="entry name" value="DUF3048_C"/>
</dbReference>
<dbReference type="Proteomes" id="UP000199208">
    <property type="component" value="Unassembled WGS sequence"/>
</dbReference>
<keyword evidence="5" id="KW-1185">Reference proteome</keyword>
<sequence>MRWLKGLPGTHSLFDDASANKCTFTFNRMTLCLTLVILVAAAAVGCTAKGAATEPSAEAPAVEEVPVPLPEPEPEPEPEPAPQSEESQAWTARWLEERPIFVMMDNHSGARPQSGLKEALFVYEMLAEGNITRYMAVFTGTEDYEVGPIRSARPYFINRALEYDGIYVHVGGSPQAFADLVNLKVADVDGLSAGKNVFWRRSHKKIPHNMYSTLEAIRRDANRRKYRTEASFEVPVYASAPLQLEGEAAASVRFVYREGSSGYASGYKYDEASGLYQRYVNGKIHVDELDDVPIQAANVIVQTVRAKTVDNEGRLVMEDVGSGKGWLISMGTRIPVKWEKADRRAQTVYKMEDGTPIELMPGVTWIQVIPQWLEPVWNEEA</sequence>
<protein>
    <recommendedName>
        <fullName evidence="6">DUF3048 domain-containing protein</fullName>
    </recommendedName>
</protein>
<dbReference type="SUPFAM" id="SSF159774">
    <property type="entry name" value="YerB-like"/>
    <property type="match status" value="1"/>
</dbReference>
<evidence type="ECO:0008006" key="6">
    <source>
        <dbReference type="Google" id="ProtNLM"/>
    </source>
</evidence>
<evidence type="ECO:0000256" key="1">
    <source>
        <dbReference type="SAM" id="MobiDB-lite"/>
    </source>
</evidence>
<accession>A0A1G5RSS9</accession>
<feature type="domain" description="DUF3048" evidence="2">
    <location>
        <begin position="95"/>
        <end position="226"/>
    </location>
</feature>
<feature type="domain" description="DUF3048" evidence="3">
    <location>
        <begin position="263"/>
        <end position="366"/>
    </location>
</feature>